<keyword evidence="7" id="KW-0732">Signal</keyword>
<evidence type="ECO:0000313" key="9">
    <source>
        <dbReference type="Proteomes" id="UP000265000"/>
    </source>
</evidence>
<sequence length="64" mass="7167">NMYLFFFTSFSVLFSVFMETEANYEKLRIGGLVFACLLIAGGVGIVICKCSGHKKITYLAFQND</sequence>
<dbReference type="Gene3D" id="1.20.5.780">
    <property type="entry name" value="Single helix bin"/>
    <property type="match status" value="1"/>
</dbReference>
<dbReference type="GO" id="GO:0016020">
    <property type="term" value="C:membrane"/>
    <property type="evidence" value="ECO:0007669"/>
    <property type="project" value="UniProtKB-SubCell"/>
</dbReference>
<evidence type="ECO:0000256" key="2">
    <source>
        <dbReference type="ARBA" id="ARBA00005948"/>
    </source>
</evidence>
<keyword evidence="9" id="KW-1185">Reference proteome</keyword>
<name>A0A3Q2PNL2_FUNHE</name>
<evidence type="ECO:0000256" key="1">
    <source>
        <dbReference type="ARBA" id="ARBA00004167"/>
    </source>
</evidence>
<feature type="transmembrane region" description="Helical" evidence="7">
    <location>
        <begin position="28"/>
        <end position="48"/>
    </location>
</feature>
<keyword evidence="4 7" id="KW-0812">Transmembrane</keyword>
<dbReference type="GO" id="GO:0043269">
    <property type="term" value="P:regulation of monoatomic ion transport"/>
    <property type="evidence" value="ECO:0007669"/>
    <property type="project" value="InterPro"/>
</dbReference>
<evidence type="ECO:0000256" key="5">
    <source>
        <dbReference type="ARBA" id="ARBA00023065"/>
    </source>
</evidence>
<dbReference type="InterPro" id="IPR000272">
    <property type="entry name" value="Ion-transport_regulator_FXYD"/>
</dbReference>
<dbReference type="Pfam" id="PF02038">
    <property type="entry name" value="ATP1G1_PLM_MAT8"/>
    <property type="match status" value="1"/>
</dbReference>
<dbReference type="STRING" id="8078.ENSFHEP00000014474"/>
<feature type="signal peptide" evidence="7">
    <location>
        <begin position="1"/>
        <end position="22"/>
    </location>
</feature>
<organism evidence="8 9">
    <name type="scientific">Fundulus heteroclitus</name>
    <name type="common">Killifish</name>
    <name type="synonym">Mummichog</name>
    <dbReference type="NCBI Taxonomy" id="8078"/>
    <lineage>
        <taxon>Eukaryota</taxon>
        <taxon>Metazoa</taxon>
        <taxon>Chordata</taxon>
        <taxon>Craniata</taxon>
        <taxon>Vertebrata</taxon>
        <taxon>Euteleostomi</taxon>
        <taxon>Actinopterygii</taxon>
        <taxon>Neopterygii</taxon>
        <taxon>Teleostei</taxon>
        <taxon>Neoteleostei</taxon>
        <taxon>Acanthomorphata</taxon>
        <taxon>Ovalentaria</taxon>
        <taxon>Atherinomorphae</taxon>
        <taxon>Cyprinodontiformes</taxon>
        <taxon>Fundulidae</taxon>
        <taxon>Fundulus</taxon>
    </lineage>
</organism>
<evidence type="ECO:0000256" key="7">
    <source>
        <dbReference type="RuleBase" id="RU364131"/>
    </source>
</evidence>
<feature type="chain" id="PRO_5041015467" description="FXYD domain-containing ion transport regulator" evidence="7">
    <location>
        <begin position="23"/>
        <end position="64"/>
    </location>
</feature>
<reference evidence="8" key="1">
    <citation type="submission" date="2025-08" db="UniProtKB">
        <authorList>
            <consortium name="Ensembl"/>
        </authorList>
    </citation>
    <scope>IDENTIFICATION</scope>
</reference>
<comment type="subcellular location">
    <subcellularLocation>
        <location evidence="1">Membrane</location>
        <topology evidence="1">Single-pass membrane protein</topology>
    </subcellularLocation>
</comment>
<keyword evidence="7" id="KW-1133">Transmembrane helix</keyword>
<evidence type="ECO:0000256" key="3">
    <source>
        <dbReference type="ARBA" id="ARBA00022448"/>
    </source>
</evidence>
<reference evidence="8" key="2">
    <citation type="submission" date="2025-09" db="UniProtKB">
        <authorList>
            <consortium name="Ensembl"/>
        </authorList>
    </citation>
    <scope>IDENTIFICATION</scope>
</reference>
<proteinExistence type="inferred from homology"/>
<keyword evidence="5 7" id="KW-0406">Ion transport</keyword>
<dbReference type="GO" id="GO:0099106">
    <property type="term" value="F:ion channel regulator activity"/>
    <property type="evidence" value="ECO:0007669"/>
    <property type="project" value="InterPro"/>
</dbReference>
<comment type="similarity">
    <text evidence="2 7">Belongs to the FXYD family.</text>
</comment>
<protein>
    <recommendedName>
        <fullName evidence="7">FXYD domain-containing ion transport regulator</fullName>
    </recommendedName>
</protein>
<dbReference type="Proteomes" id="UP000265000">
    <property type="component" value="Unplaced"/>
</dbReference>
<keyword evidence="6 7" id="KW-0472">Membrane</keyword>
<evidence type="ECO:0000256" key="6">
    <source>
        <dbReference type="ARBA" id="ARBA00023136"/>
    </source>
</evidence>
<dbReference type="GeneTree" id="ENSGT01030000235509"/>
<dbReference type="AlphaFoldDB" id="A0A3Q2PNL2"/>
<evidence type="ECO:0000256" key="4">
    <source>
        <dbReference type="ARBA" id="ARBA00022692"/>
    </source>
</evidence>
<evidence type="ECO:0000313" key="8">
    <source>
        <dbReference type="Ensembl" id="ENSFHEP00000014474.1"/>
    </source>
</evidence>
<keyword evidence="3 7" id="KW-0813">Transport</keyword>
<dbReference type="Ensembl" id="ENSFHET00000032826.1">
    <property type="protein sequence ID" value="ENSFHEP00000014474.1"/>
    <property type="gene ID" value="ENSFHEG00000016023.1"/>
</dbReference>
<accession>A0A3Q2PNL2</accession>
<dbReference type="GO" id="GO:0006811">
    <property type="term" value="P:monoatomic ion transport"/>
    <property type="evidence" value="ECO:0007669"/>
    <property type="project" value="UniProtKB-KW"/>
</dbReference>